<name>A0A9N8H4V3_9STRA</name>
<dbReference type="EMBL" id="CAICTM010000013">
    <property type="protein sequence ID" value="CAB9497068.1"/>
    <property type="molecule type" value="Genomic_DNA"/>
</dbReference>
<organism evidence="3 4">
    <name type="scientific">Seminavis robusta</name>
    <dbReference type="NCBI Taxonomy" id="568900"/>
    <lineage>
        <taxon>Eukaryota</taxon>
        <taxon>Sar</taxon>
        <taxon>Stramenopiles</taxon>
        <taxon>Ochrophyta</taxon>
        <taxon>Bacillariophyta</taxon>
        <taxon>Bacillariophyceae</taxon>
        <taxon>Bacillariophycidae</taxon>
        <taxon>Naviculales</taxon>
        <taxon>Naviculaceae</taxon>
        <taxon>Seminavis</taxon>
    </lineage>
</organism>
<dbReference type="Proteomes" id="UP001153069">
    <property type="component" value="Unassembled WGS sequence"/>
</dbReference>
<dbReference type="InterPro" id="IPR049227">
    <property type="entry name" value="DUF6824"/>
</dbReference>
<sequence length="305" mass="32698">MLSSQTMRFGNVMTKKPAMTKDAALKRRGRPAAQGPDPDARTGINHPGMNDVMFGRGGDTNYHIGNNSFRHLVESFSDQYWAAKNRKEKSSIIGLIINGWRTQDPPGRFLAKTDPAKGDDSLWHDVGDQVAGRKASKILSEMRIGKRNKAAKAGAKRAAATKKTPARTSSNKTPLAATSSCIITDSSVEQTNPRKRKAQDSPSSPTGAQEFPQEGGTFPLPGGGGAFPLPGGESAAKNPSFSLGALVQEDNTPLLPPSKRRLAESMPVAAELTHVFEDPAYHEMPQARHSNADDEEAALMELIGA</sequence>
<evidence type="ECO:0000313" key="4">
    <source>
        <dbReference type="Proteomes" id="UP001153069"/>
    </source>
</evidence>
<evidence type="ECO:0000313" key="3">
    <source>
        <dbReference type="EMBL" id="CAB9497068.1"/>
    </source>
</evidence>
<proteinExistence type="predicted"/>
<feature type="domain" description="DUF6824" evidence="2">
    <location>
        <begin position="51"/>
        <end position="140"/>
    </location>
</feature>
<keyword evidence="4" id="KW-1185">Reference proteome</keyword>
<dbReference type="AlphaFoldDB" id="A0A9N8H4V3"/>
<feature type="compositionally biased region" description="Low complexity" evidence="1">
    <location>
        <begin position="151"/>
        <end position="168"/>
    </location>
</feature>
<feature type="region of interest" description="Disordered" evidence="1">
    <location>
        <begin position="146"/>
        <end position="240"/>
    </location>
</feature>
<evidence type="ECO:0000256" key="1">
    <source>
        <dbReference type="SAM" id="MobiDB-lite"/>
    </source>
</evidence>
<feature type="compositionally biased region" description="Polar residues" evidence="1">
    <location>
        <begin position="169"/>
        <end position="191"/>
    </location>
</feature>
<dbReference type="Pfam" id="PF20710">
    <property type="entry name" value="DUF6824"/>
    <property type="match status" value="1"/>
</dbReference>
<protein>
    <recommendedName>
        <fullName evidence="2">DUF6824 domain-containing protein</fullName>
    </recommendedName>
</protein>
<accession>A0A9N8H4V3</accession>
<evidence type="ECO:0000259" key="2">
    <source>
        <dbReference type="Pfam" id="PF20710"/>
    </source>
</evidence>
<gene>
    <name evidence="3" type="ORF">SEMRO_13_G010230.1</name>
</gene>
<comment type="caution">
    <text evidence="3">The sequence shown here is derived from an EMBL/GenBank/DDBJ whole genome shotgun (WGS) entry which is preliminary data.</text>
</comment>
<feature type="region of interest" description="Disordered" evidence="1">
    <location>
        <begin position="1"/>
        <end position="49"/>
    </location>
</feature>
<reference evidence="3" key="1">
    <citation type="submission" date="2020-06" db="EMBL/GenBank/DDBJ databases">
        <authorList>
            <consortium name="Plant Systems Biology data submission"/>
        </authorList>
    </citation>
    <scope>NUCLEOTIDE SEQUENCE</scope>
    <source>
        <strain evidence="3">D6</strain>
    </source>
</reference>